<sequence>MNEKEILFQSIKDFSTPKMLKYALFPFIISIIIMYIIFFTVAGMGVEQLGTMHVESSQTTMHGGIPHTENIEAELEGSAIMKFLMSYTITSWLATFLIYVIGGFLTIYLSVFVAVIIIGFLTPLILKELRLRHYKDVDMIGHSNLISAIFLAIKYSAVMILLFFLLIPFYFVPLLNIVAINIPLYYFFHKMLTFDVSSSICTKEEAKQIAFFNKNNIRLKTLLLYLISLVPFAIFFGAIFFVIYLGHTYFLEVRKIRALSPSLAQDLQA</sequence>
<gene>
    <name evidence="6" type="ORF">FCU45_02870</name>
</gene>
<dbReference type="OrthoDB" id="5333350at2"/>
<evidence type="ECO:0000256" key="3">
    <source>
        <dbReference type="ARBA" id="ARBA00022989"/>
    </source>
</evidence>
<dbReference type="RefSeq" id="WP_137012103.1">
    <property type="nucleotide sequence ID" value="NZ_SZPX01000002.1"/>
</dbReference>
<dbReference type="EMBL" id="SZPX01000002">
    <property type="protein sequence ID" value="TKI70247.1"/>
    <property type="molecule type" value="Genomic_DNA"/>
</dbReference>
<dbReference type="AlphaFoldDB" id="A0A4U2Z7J6"/>
<evidence type="ECO:0000313" key="6">
    <source>
        <dbReference type="EMBL" id="TKI70247.1"/>
    </source>
</evidence>
<feature type="transmembrane region" description="Helical" evidence="5">
    <location>
        <begin position="146"/>
        <end position="164"/>
    </location>
</feature>
<organism evidence="6 7">
    <name type="scientific">Sulfurimonas crateris</name>
    <dbReference type="NCBI Taxonomy" id="2574727"/>
    <lineage>
        <taxon>Bacteria</taxon>
        <taxon>Pseudomonadati</taxon>
        <taxon>Campylobacterota</taxon>
        <taxon>Epsilonproteobacteria</taxon>
        <taxon>Campylobacterales</taxon>
        <taxon>Sulfurimonadaceae</taxon>
        <taxon>Sulfurimonas</taxon>
    </lineage>
</organism>
<keyword evidence="4 5" id="KW-0472">Membrane</keyword>
<name>A0A4U2Z7J6_9BACT</name>
<evidence type="ECO:0000256" key="4">
    <source>
        <dbReference type="ARBA" id="ARBA00023136"/>
    </source>
</evidence>
<reference evidence="6 7" key="1">
    <citation type="submission" date="2019-04" db="EMBL/GenBank/DDBJ databases">
        <title>Sulfurimonas crateris sp. nov. a facultative anaerobic sulfur-oxidizing chemolithautotrophic bacterium isolated from a terrestrial mud vulcano.</title>
        <authorList>
            <person name="Ratnikova N.M."/>
            <person name="Slobodkin A.I."/>
            <person name="Merkel A.Y."/>
            <person name="Novikov A."/>
            <person name="Bonch-Osmolovskaya E.A."/>
            <person name="Slobodkina G.B."/>
        </authorList>
    </citation>
    <scope>NUCLEOTIDE SEQUENCE [LARGE SCALE GENOMIC DNA]</scope>
    <source>
        <strain evidence="6 7">SN118</strain>
    </source>
</reference>
<keyword evidence="7" id="KW-1185">Reference proteome</keyword>
<feature type="transmembrane region" description="Helical" evidence="5">
    <location>
        <begin position="222"/>
        <end position="245"/>
    </location>
</feature>
<feature type="transmembrane region" description="Helical" evidence="5">
    <location>
        <begin position="22"/>
        <end position="46"/>
    </location>
</feature>
<evidence type="ECO:0000256" key="1">
    <source>
        <dbReference type="ARBA" id="ARBA00004141"/>
    </source>
</evidence>
<keyword evidence="2 5" id="KW-0812">Transmembrane</keyword>
<evidence type="ECO:0000313" key="7">
    <source>
        <dbReference type="Proteomes" id="UP000309561"/>
    </source>
</evidence>
<dbReference type="Pfam" id="PF07264">
    <property type="entry name" value="EI24"/>
    <property type="match status" value="1"/>
</dbReference>
<dbReference type="Proteomes" id="UP000309561">
    <property type="component" value="Unassembled WGS sequence"/>
</dbReference>
<evidence type="ECO:0000256" key="2">
    <source>
        <dbReference type="ARBA" id="ARBA00022692"/>
    </source>
</evidence>
<accession>A0A4U2Z7J6</accession>
<comment type="subcellular location">
    <subcellularLocation>
        <location evidence="1">Membrane</location>
        <topology evidence="1">Multi-pass membrane protein</topology>
    </subcellularLocation>
</comment>
<evidence type="ECO:0000256" key="5">
    <source>
        <dbReference type="SAM" id="Phobius"/>
    </source>
</evidence>
<feature type="transmembrane region" description="Helical" evidence="5">
    <location>
        <begin position="170"/>
        <end position="188"/>
    </location>
</feature>
<keyword evidence="3 5" id="KW-1133">Transmembrane helix</keyword>
<feature type="transmembrane region" description="Helical" evidence="5">
    <location>
        <begin position="107"/>
        <end position="126"/>
    </location>
</feature>
<dbReference type="InterPro" id="IPR059112">
    <property type="entry name" value="CysZ/EI24"/>
</dbReference>
<comment type="caution">
    <text evidence="6">The sequence shown here is derived from an EMBL/GenBank/DDBJ whole genome shotgun (WGS) entry which is preliminary data.</text>
</comment>
<protein>
    <submittedName>
        <fullName evidence="6">EI24 domain-containing protein</fullName>
    </submittedName>
</protein>
<proteinExistence type="predicted"/>